<reference evidence="2 3" key="1">
    <citation type="submission" date="2018-06" db="EMBL/GenBank/DDBJ databases">
        <authorList>
            <consortium name="Pathogen Informatics"/>
            <person name="Doyle S."/>
        </authorList>
    </citation>
    <scope>NUCLEOTIDE SEQUENCE [LARGE SCALE GENOMIC DNA]</scope>
    <source>
        <strain evidence="2 3">NCTC11842</strain>
    </source>
</reference>
<gene>
    <name evidence="1" type="ORF">IRZ65_16955</name>
    <name evidence="2" type="ORF">NCTC11842_02484</name>
</gene>
<proteinExistence type="predicted"/>
<accession>A0A2X2EM51</accession>
<evidence type="ECO:0000313" key="1">
    <source>
        <dbReference type="EMBL" id="MBF8642369.1"/>
    </source>
</evidence>
<dbReference type="EMBL" id="JADMCD010000009">
    <property type="protein sequence ID" value="MBF8642369.1"/>
    <property type="molecule type" value="Genomic_DNA"/>
</dbReference>
<organism evidence="2 3">
    <name type="scientific">Pseudomonas luteola</name>
    <dbReference type="NCBI Taxonomy" id="47886"/>
    <lineage>
        <taxon>Bacteria</taxon>
        <taxon>Pseudomonadati</taxon>
        <taxon>Pseudomonadota</taxon>
        <taxon>Gammaproteobacteria</taxon>
        <taxon>Pseudomonadales</taxon>
        <taxon>Pseudomonadaceae</taxon>
        <taxon>Pseudomonas</taxon>
    </lineage>
</organism>
<keyword evidence="4" id="KW-1185">Reference proteome</keyword>
<dbReference type="Proteomes" id="UP000250443">
    <property type="component" value="Unassembled WGS sequence"/>
</dbReference>
<dbReference type="Proteomes" id="UP000626180">
    <property type="component" value="Unassembled WGS sequence"/>
</dbReference>
<protein>
    <submittedName>
        <fullName evidence="2">Uncharacterized protein</fullName>
    </submittedName>
</protein>
<dbReference type="AlphaFoldDB" id="A0A2X2EM51"/>
<name>A0A2X2EM51_PSELU</name>
<evidence type="ECO:0000313" key="4">
    <source>
        <dbReference type="Proteomes" id="UP000626180"/>
    </source>
</evidence>
<dbReference type="EMBL" id="UAUF01000012">
    <property type="protein sequence ID" value="SPZ07750.1"/>
    <property type="molecule type" value="Genomic_DNA"/>
</dbReference>
<evidence type="ECO:0000313" key="2">
    <source>
        <dbReference type="EMBL" id="SPZ07750.1"/>
    </source>
</evidence>
<dbReference type="RefSeq" id="WP_010794695.1">
    <property type="nucleotide sequence ID" value="NZ_FQYS01000009.1"/>
</dbReference>
<reference evidence="1 4" key="2">
    <citation type="submission" date="2020-10" db="EMBL/GenBank/DDBJ databases">
        <title>Genome sequences of Pseudomonas isolates.</title>
        <authorList>
            <person name="Wessels L."/>
            <person name="Reich F."/>
            <person name="Hammerl J."/>
        </authorList>
    </citation>
    <scope>NUCLEOTIDE SEQUENCE [LARGE SCALE GENOMIC DNA]</scope>
    <source>
        <strain evidence="1 4">20-MO00624-0</strain>
    </source>
</reference>
<evidence type="ECO:0000313" key="3">
    <source>
        <dbReference type="Proteomes" id="UP000250443"/>
    </source>
</evidence>
<sequence length="204" mass="23031">MTSHPQLHGTGFLLLLKRLVSKRTFEDIDHQLEQLGTEFPLFDHPPLNIDQEGAESLEGLGIRAYQFQVMSCHQGKMGLGAALMKLGFTPVSSTPEQTLYRNEAGEKLMLRMQSEFGGVLLNLVTDSPALLTSIHAQKIAPPAPWQAFPTVDVGCMDTLQGELAFWWSQHWTPYWSRLDENERLQYLQLNNVPAAWKDFLSLHA</sequence>